<keyword evidence="2" id="KW-1185">Reference proteome</keyword>
<accession>A0A9D4G2W4</accession>
<gene>
    <name evidence="1" type="ORF">DPMN_137518</name>
</gene>
<reference evidence="1" key="2">
    <citation type="submission" date="2020-11" db="EMBL/GenBank/DDBJ databases">
        <authorList>
            <person name="McCartney M.A."/>
            <person name="Auch B."/>
            <person name="Kono T."/>
            <person name="Mallez S."/>
            <person name="Becker A."/>
            <person name="Gohl D.M."/>
            <person name="Silverstein K.A.T."/>
            <person name="Koren S."/>
            <person name="Bechman K.B."/>
            <person name="Herman A."/>
            <person name="Abrahante J.E."/>
            <person name="Garbe J."/>
        </authorList>
    </citation>
    <scope>NUCLEOTIDE SEQUENCE</scope>
    <source>
        <strain evidence="1">Duluth1</strain>
        <tissue evidence="1">Whole animal</tissue>
    </source>
</reference>
<protein>
    <submittedName>
        <fullName evidence="1">Uncharacterized protein</fullName>
    </submittedName>
</protein>
<reference evidence="1" key="1">
    <citation type="journal article" date="2019" name="bioRxiv">
        <title>The Genome of the Zebra Mussel, Dreissena polymorpha: A Resource for Invasive Species Research.</title>
        <authorList>
            <person name="McCartney M.A."/>
            <person name="Auch B."/>
            <person name="Kono T."/>
            <person name="Mallez S."/>
            <person name="Zhang Y."/>
            <person name="Obille A."/>
            <person name="Becker A."/>
            <person name="Abrahante J.E."/>
            <person name="Garbe J."/>
            <person name="Badalamenti J.P."/>
            <person name="Herman A."/>
            <person name="Mangelson H."/>
            <person name="Liachko I."/>
            <person name="Sullivan S."/>
            <person name="Sone E.D."/>
            <person name="Koren S."/>
            <person name="Silverstein K.A.T."/>
            <person name="Beckman K.B."/>
            <person name="Gohl D.M."/>
        </authorList>
    </citation>
    <scope>NUCLEOTIDE SEQUENCE</scope>
    <source>
        <strain evidence="1">Duluth1</strain>
        <tissue evidence="1">Whole animal</tissue>
    </source>
</reference>
<dbReference type="AlphaFoldDB" id="A0A9D4G2W4"/>
<evidence type="ECO:0000313" key="1">
    <source>
        <dbReference type="EMBL" id="KAH3809157.1"/>
    </source>
</evidence>
<dbReference type="Proteomes" id="UP000828390">
    <property type="component" value="Unassembled WGS sequence"/>
</dbReference>
<organism evidence="1 2">
    <name type="scientific">Dreissena polymorpha</name>
    <name type="common">Zebra mussel</name>
    <name type="synonym">Mytilus polymorpha</name>
    <dbReference type="NCBI Taxonomy" id="45954"/>
    <lineage>
        <taxon>Eukaryota</taxon>
        <taxon>Metazoa</taxon>
        <taxon>Spiralia</taxon>
        <taxon>Lophotrochozoa</taxon>
        <taxon>Mollusca</taxon>
        <taxon>Bivalvia</taxon>
        <taxon>Autobranchia</taxon>
        <taxon>Heteroconchia</taxon>
        <taxon>Euheterodonta</taxon>
        <taxon>Imparidentia</taxon>
        <taxon>Neoheterodontei</taxon>
        <taxon>Myida</taxon>
        <taxon>Dreissenoidea</taxon>
        <taxon>Dreissenidae</taxon>
        <taxon>Dreissena</taxon>
    </lineage>
</organism>
<proteinExistence type="predicted"/>
<evidence type="ECO:0000313" key="2">
    <source>
        <dbReference type="Proteomes" id="UP000828390"/>
    </source>
</evidence>
<comment type="caution">
    <text evidence="1">The sequence shown here is derived from an EMBL/GenBank/DDBJ whole genome shotgun (WGS) entry which is preliminary data.</text>
</comment>
<sequence length="75" mass="8206">MGSIRKELGYRTQSLYLNTDSSACCLFSKTKKDPIGNKCWHFHGLSLTASKLKGDSDCGDIAAETNSYTEQQIAA</sequence>
<name>A0A9D4G2W4_DREPO</name>
<dbReference type="EMBL" id="JAIWYP010000006">
    <property type="protein sequence ID" value="KAH3809157.1"/>
    <property type="molecule type" value="Genomic_DNA"/>
</dbReference>